<dbReference type="Pfam" id="PF14119">
    <property type="entry name" value="DUF4288"/>
    <property type="match status" value="1"/>
</dbReference>
<gene>
    <name evidence="1" type="ORF">GCM10012275_33040</name>
</gene>
<evidence type="ECO:0008006" key="3">
    <source>
        <dbReference type="Google" id="ProtNLM"/>
    </source>
</evidence>
<dbReference type="EMBL" id="BMMK01000014">
    <property type="protein sequence ID" value="GGM59259.1"/>
    <property type="molecule type" value="Genomic_DNA"/>
</dbReference>
<dbReference type="AlphaFoldDB" id="A0A8J3C956"/>
<name>A0A8J3C956_9PSEU</name>
<comment type="caution">
    <text evidence="1">The sequence shown here is derived from an EMBL/GenBank/DDBJ whole genome shotgun (WGS) entry which is preliminary data.</text>
</comment>
<dbReference type="RefSeq" id="WP_189058587.1">
    <property type="nucleotide sequence ID" value="NZ_BMMK01000014.1"/>
</dbReference>
<dbReference type="Proteomes" id="UP000637578">
    <property type="component" value="Unassembled WGS sequence"/>
</dbReference>
<reference evidence="1" key="2">
    <citation type="submission" date="2020-09" db="EMBL/GenBank/DDBJ databases">
        <authorList>
            <person name="Sun Q."/>
            <person name="Zhou Y."/>
        </authorList>
    </citation>
    <scope>NUCLEOTIDE SEQUENCE</scope>
    <source>
        <strain evidence="1">CGMCC 4.5737</strain>
    </source>
</reference>
<dbReference type="InterPro" id="IPR025630">
    <property type="entry name" value="DUF4288"/>
</dbReference>
<organism evidence="1 2">
    <name type="scientific">Longimycelium tulufanense</name>
    <dbReference type="NCBI Taxonomy" id="907463"/>
    <lineage>
        <taxon>Bacteria</taxon>
        <taxon>Bacillati</taxon>
        <taxon>Actinomycetota</taxon>
        <taxon>Actinomycetes</taxon>
        <taxon>Pseudonocardiales</taxon>
        <taxon>Pseudonocardiaceae</taxon>
        <taxon>Longimycelium</taxon>
    </lineage>
</organism>
<protein>
    <recommendedName>
        <fullName evidence="3">DUF4288 domain-containing protein</fullName>
    </recommendedName>
</protein>
<reference evidence="1" key="1">
    <citation type="journal article" date="2014" name="Int. J. Syst. Evol. Microbiol.">
        <title>Complete genome sequence of Corynebacterium casei LMG S-19264T (=DSM 44701T), isolated from a smear-ripened cheese.</title>
        <authorList>
            <consortium name="US DOE Joint Genome Institute (JGI-PGF)"/>
            <person name="Walter F."/>
            <person name="Albersmeier A."/>
            <person name="Kalinowski J."/>
            <person name="Ruckert C."/>
        </authorList>
    </citation>
    <scope>NUCLEOTIDE SEQUENCE</scope>
    <source>
        <strain evidence="1">CGMCC 4.5737</strain>
    </source>
</reference>
<keyword evidence="2" id="KW-1185">Reference proteome</keyword>
<sequence length="119" mass="13781">MTVVWNRYVAVLVYEATSDAPRRRPLYEETFVLVRAASAEQAGRKATRYGRAQETSYRNETGETIRLVLRHVVDVSPVLDDSVRGGHPGEDVVEVYARHFRNYDAYRRFEPLLSDHRAR</sequence>
<evidence type="ECO:0000313" key="1">
    <source>
        <dbReference type="EMBL" id="GGM59259.1"/>
    </source>
</evidence>
<accession>A0A8J3C956</accession>
<evidence type="ECO:0000313" key="2">
    <source>
        <dbReference type="Proteomes" id="UP000637578"/>
    </source>
</evidence>
<proteinExistence type="predicted"/>